<evidence type="ECO:0000313" key="3">
    <source>
        <dbReference type="Proteomes" id="UP000001542"/>
    </source>
</evidence>
<dbReference type="VEuPathDB" id="TrichDB:TVAG_425950"/>
<dbReference type="VEuPathDB" id="TrichDB:TVAGG3_1056170"/>
<accession>A2FGY3</accession>
<dbReference type="RefSeq" id="XP_001308772.1">
    <property type="nucleotide sequence ID" value="XM_001308771.1"/>
</dbReference>
<dbReference type="InParanoid" id="A2FGY3"/>
<protein>
    <recommendedName>
        <fullName evidence="1">Initiator binding domain-containing protein</fullName>
    </recommendedName>
</protein>
<name>A2FGY3_TRIV3</name>
<gene>
    <name evidence="2" type="ORF">TVAG_425950</name>
</gene>
<dbReference type="InterPro" id="IPR018845">
    <property type="entry name" value="Initiator-bd"/>
</dbReference>
<evidence type="ECO:0000313" key="2">
    <source>
        <dbReference type="EMBL" id="EAX95842.1"/>
    </source>
</evidence>
<reference evidence="2" key="1">
    <citation type="submission" date="2006-10" db="EMBL/GenBank/DDBJ databases">
        <authorList>
            <person name="Amadeo P."/>
            <person name="Zhao Q."/>
            <person name="Wortman J."/>
            <person name="Fraser-Liggett C."/>
            <person name="Carlton J."/>
        </authorList>
    </citation>
    <scope>NUCLEOTIDE SEQUENCE</scope>
    <source>
        <strain evidence="2">G3</strain>
    </source>
</reference>
<dbReference type="Proteomes" id="UP000001542">
    <property type="component" value="Unassembled WGS sequence"/>
</dbReference>
<proteinExistence type="predicted"/>
<organism evidence="2 3">
    <name type="scientific">Trichomonas vaginalis (strain ATCC PRA-98 / G3)</name>
    <dbReference type="NCBI Taxonomy" id="412133"/>
    <lineage>
        <taxon>Eukaryota</taxon>
        <taxon>Metamonada</taxon>
        <taxon>Parabasalia</taxon>
        <taxon>Trichomonadida</taxon>
        <taxon>Trichomonadidae</taxon>
        <taxon>Trichomonas</taxon>
    </lineage>
</organism>
<evidence type="ECO:0000259" key="1">
    <source>
        <dbReference type="Pfam" id="PF10416"/>
    </source>
</evidence>
<dbReference type="EMBL" id="DS113786">
    <property type="protein sequence ID" value="EAX95842.1"/>
    <property type="molecule type" value="Genomic_DNA"/>
</dbReference>
<keyword evidence="3" id="KW-1185">Reference proteome</keyword>
<reference evidence="2" key="2">
    <citation type="journal article" date="2007" name="Science">
        <title>Draft genome sequence of the sexually transmitted pathogen Trichomonas vaginalis.</title>
        <authorList>
            <person name="Carlton J.M."/>
            <person name="Hirt R.P."/>
            <person name="Silva J.C."/>
            <person name="Delcher A.L."/>
            <person name="Schatz M."/>
            <person name="Zhao Q."/>
            <person name="Wortman J.R."/>
            <person name="Bidwell S.L."/>
            <person name="Alsmark U.C.M."/>
            <person name="Besteiro S."/>
            <person name="Sicheritz-Ponten T."/>
            <person name="Noel C.J."/>
            <person name="Dacks J.B."/>
            <person name="Foster P.G."/>
            <person name="Simillion C."/>
            <person name="Van de Peer Y."/>
            <person name="Miranda-Saavedra D."/>
            <person name="Barton G.J."/>
            <person name="Westrop G.D."/>
            <person name="Mueller S."/>
            <person name="Dessi D."/>
            <person name="Fiori P.L."/>
            <person name="Ren Q."/>
            <person name="Paulsen I."/>
            <person name="Zhang H."/>
            <person name="Bastida-Corcuera F.D."/>
            <person name="Simoes-Barbosa A."/>
            <person name="Brown M.T."/>
            <person name="Hayes R.D."/>
            <person name="Mukherjee M."/>
            <person name="Okumura C.Y."/>
            <person name="Schneider R."/>
            <person name="Smith A.J."/>
            <person name="Vanacova S."/>
            <person name="Villalvazo M."/>
            <person name="Haas B.J."/>
            <person name="Pertea M."/>
            <person name="Feldblyum T.V."/>
            <person name="Utterback T.R."/>
            <person name="Shu C.L."/>
            <person name="Osoegawa K."/>
            <person name="de Jong P.J."/>
            <person name="Hrdy I."/>
            <person name="Horvathova L."/>
            <person name="Zubacova Z."/>
            <person name="Dolezal P."/>
            <person name="Malik S.B."/>
            <person name="Logsdon J.M. Jr."/>
            <person name="Henze K."/>
            <person name="Gupta A."/>
            <person name="Wang C.C."/>
            <person name="Dunne R.L."/>
            <person name="Upcroft J.A."/>
            <person name="Upcroft P."/>
            <person name="White O."/>
            <person name="Salzberg S.L."/>
            <person name="Tang P."/>
            <person name="Chiu C.-H."/>
            <person name="Lee Y.-S."/>
            <person name="Embley T.M."/>
            <person name="Coombs G.H."/>
            <person name="Mottram J.C."/>
            <person name="Tachezy J."/>
            <person name="Fraser-Liggett C.M."/>
            <person name="Johnson P.J."/>
        </authorList>
    </citation>
    <scope>NUCLEOTIDE SEQUENCE [LARGE SCALE GENOMIC DNA]</scope>
    <source>
        <strain evidence="2">G3</strain>
    </source>
</reference>
<feature type="domain" description="Initiator binding" evidence="1">
    <location>
        <begin position="22"/>
        <end position="146"/>
    </location>
</feature>
<sequence length="218" mass="24509">MLKKDCIALSEYPKFWALLNSTDMYQYMYIRTTLLASIGKNIRNKSNENFADILQLLKNFCQRGDCEDWKRCLVAGICFFGNGSIAINTHQLRLFIGKCKSSINGSLHKLGFNYGLERSEATANIIGMIPMLKENPSELRQWTLRSPVPLNDVSSVVLSEQSDCESIKSYSSPIAEPVKSDDAKKATTNTKQPAAEENTYSLFNDIEFEINSLIDLGL</sequence>
<dbReference type="AlphaFoldDB" id="A2FGY3"/>
<dbReference type="KEGG" id="tva:4753605"/>
<dbReference type="Pfam" id="PF10416">
    <property type="entry name" value="IBD"/>
    <property type="match status" value="1"/>
</dbReference>